<reference evidence="1" key="1">
    <citation type="submission" date="2022-04" db="EMBL/GenBank/DDBJ databases">
        <title>Jade perch genome.</title>
        <authorList>
            <person name="Chao B."/>
        </authorList>
    </citation>
    <scope>NUCLEOTIDE SEQUENCE</scope>
    <source>
        <strain evidence="1">CB-2022</strain>
    </source>
</reference>
<protein>
    <submittedName>
        <fullName evidence="1">Uncharacterized protein</fullName>
    </submittedName>
</protein>
<sequence>MSFDGEKRRAENSQSACVQLVDGPLFLRILSRESPQQYTRLFTISTEYSRESSFTLHYAMDCLLDTGAQVSILDRQWVKTYLPDHKLRPLAELMGPKALSVLAVNGEPLPYDGWMGVMVSLPNNSDPNLVIQVPFLVSSMPLEWPLIGFNVVEQLILGTKDGADLLPTLVSLICGAMNLQDDKATTLVNFIQAKLTSDNDVNHSVLKVGLYDVVIPAGQVRLIRCKVPATFDTSKSPMLLEPSENNPQLQQLDVGDSLIEVCHEKAPYVKVPIGNHTKHDITLPSRTVLGSIESVVKVVQTDELDPVTPSVTPIANGDAPPKTQEDRCSERGSVVEKWDPPVDINHLSKNQQEIVKEMLREESGAFARTRRQ</sequence>
<accession>A0ACB8X2M0</accession>
<evidence type="ECO:0000313" key="1">
    <source>
        <dbReference type="EMBL" id="KAI3374125.1"/>
    </source>
</evidence>
<dbReference type="EMBL" id="CM041533">
    <property type="protein sequence ID" value="KAI3374125.1"/>
    <property type="molecule type" value="Genomic_DNA"/>
</dbReference>
<comment type="caution">
    <text evidence="1">The sequence shown here is derived from an EMBL/GenBank/DDBJ whole genome shotgun (WGS) entry which is preliminary data.</text>
</comment>
<gene>
    <name evidence="1" type="ORF">L3Q82_005991</name>
</gene>
<dbReference type="Proteomes" id="UP000831701">
    <property type="component" value="Chromosome 3"/>
</dbReference>
<proteinExistence type="predicted"/>
<keyword evidence="2" id="KW-1185">Reference proteome</keyword>
<name>A0ACB8X2M0_9TELE</name>
<evidence type="ECO:0000313" key="2">
    <source>
        <dbReference type="Proteomes" id="UP000831701"/>
    </source>
</evidence>
<organism evidence="1 2">
    <name type="scientific">Scortum barcoo</name>
    <name type="common">barcoo grunter</name>
    <dbReference type="NCBI Taxonomy" id="214431"/>
    <lineage>
        <taxon>Eukaryota</taxon>
        <taxon>Metazoa</taxon>
        <taxon>Chordata</taxon>
        <taxon>Craniata</taxon>
        <taxon>Vertebrata</taxon>
        <taxon>Euteleostomi</taxon>
        <taxon>Actinopterygii</taxon>
        <taxon>Neopterygii</taxon>
        <taxon>Teleostei</taxon>
        <taxon>Neoteleostei</taxon>
        <taxon>Acanthomorphata</taxon>
        <taxon>Eupercaria</taxon>
        <taxon>Centrarchiformes</taxon>
        <taxon>Terapontoidei</taxon>
        <taxon>Terapontidae</taxon>
        <taxon>Scortum</taxon>
    </lineage>
</organism>